<evidence type="ECO:0000256" key="2">
    <source>
        <dbReference type="SAM" id="SignalP"/>
    </source>
</evidence>
<sequence>MIARNGLVVVLLALFVSICQGVELSVVQPRRMKHLERHNVLGLSAVHVELEPGSKKQFSYYFSPEVTTEGYFRFDENNTGYAVQKSGYYGLIKERYRIQFGLENCRQNPKYQIKKKHCLCYETKGSGQPSKDWCGKDGYAFVCFVPEKSKGVVKYLDPQTNKATSFASVQCDNVLLKVDGSELELECGQTLITGVKIASKLPVPKVTGQYMAGRKDKVKMINLEFKECGSVVLNNLYYTQNLWKEKKPMDEAAVHLTEDKKETAKFDGSTCQECSCDRFEFEFKSGIRFGVSLPLVAAVLLFFYLQ</sequence>
<dbReference type="Proteomes" id="UP000783686">
    <property type="component" value="Unassembled WGS sequence"/>
</dbReference>
<dbReference type="Proteomes" id="UP000614601">
    <property type="component" value="Unassembled WGS sequence"/>
</dbReference>
<name>A0A811LBD6_9BILA</name>
<dbReference type="EMBL" id="CAJFDH010000005">
    <property type="protein sequence ID" value="CAD5224837.1"/>
    <property type="molecule type" value="Genomic_DNA"/>
</dbReference>
<gene>
    <name evidence="3" type="ORF">BOKJ2_LOCUS11278</name>
</gene>
<proteinExistence type="predicted"/>
<keyword evidence="1" id="KW-0812">Transmembrane</keyword>
<protein>
    <submittedName>
        <fullName evidence="3">Uncharacterized protein</fullName>
    </submittedName>
</protein>
<dbReference type="OrthoDB" id="10541636at2759"/>
<feature type="signal peptide" evidence="2">
    <location>
        <begin position="1"/>
        <end position="21"/>
    </location>
</feature>
<dbReference type="EMBL" id="CAJFCW020000005">
    <property type="protein sequence ID" value="CAG9120247.1"/>
    <property type="molecule type" value="Genomic_DNA"/>
</dbReference>
<organism evidence="3 4">
    <name type="scientific">Bursaphelenchus okinawaensis</name>
    <dbReference type="NCBI Taxonomy" id="465554"/>
    <lineage>
        <taxon>Eukaryota</taxon>
        <taxon>Metazoa</taxon>
        <taxon>Ecdysozoa</taxon>
        <taxon>Nematoda</taxon>
        <taxon>Chromadorea</taxon>
        <taxon>Rhabditida</taxon>
        <taxon>Tylenchina</taxon>
        <taxon>Tylenchomorpha</taxon>
        <taxon>Aphelenchoidea</taxon>
        <taxon>Aphelenchoididae</taxon>
        <taxon>Bursaphelenchus</taxon>
    </lineage>
</organism>
<reference evidence="3" key="1">
    <citation type="submission" date="2020-09" db="EMBL/GenBank/DDBJ databases">
        <authorList>
            <person name="Kikuchi T."/>
        </authorList>
    </citation>
    <scope>NUCLEOTIDE SEQUENCE</scope>
    <source>
        <strain evidence="3">SH1</strain>
    </source>
</reference>
<keyword evidence="4" id="KW-1185">Reference proteome</keyword>
<feature type="transmembrane region" description="Helical" evidence="1">
    <location>
        <begin position="286"/>
        <end position="305"/>
    </location>
</feature>
<dbReference type="AlphaFoldDB" id="A0A811LBD6"/>
<keyword evidence="1" id="KW-1133">Transmembrane helix</keyword>
<keyword evidence="1" id="KW-0472">Membrane</keyword>
<feature type="chain" id="PRO_5035681844" evidence="2">
    <location>
        <begin position="22"/>
        <end position="306"/>
    </location>
</feature>
<comment type="caution">
    <text evidence="3">The sequence shown here is derived from an EMBL/GenBank/DDBJ whole genome shotgun (WGS) entry which is preliminary data.</text>
</comment>
<accession>A0A811LBD6</accession>
<evidence type="ECO:0000313" key="3">
    <source>
        <dbReference type="EMBL" id="CAD5224837.1"/>
    </source>
</evidence>
<keyword evidence="2" id="KW-0732">Signal</keyword>
<evidence type="ECO:0000256" key="1">
    <source>
        <dbReference type="SAM" id="Phobius"/>
    </source>
</evidence>
<evidence type="ECO:0000313" key="4">
    <source>
        <dbReference type="Proteomes" id="UP000614601"/>
    </source>
</evidence>